<dbReference type="GeneID" id="55998451"/>
<gene>
    <name evidence="1" type="ORF">TRUGW13939_10972</name>
</gene>
<proteinExistence type="predicted"/>
<dbReference type="OrthoDB" id="6359816at2759"/>
<evidence type="ECO:0008006" key="3">
    <source>
        <dbReference type="Google" id="ProtNLM"/>
    </source>
</evidence>
<organism evidence="1 2">
    <name type="scientific">Talaromyces rugulosus</name>
    <name type="common">Penicillium rugulosum</name>
    <dbReference type="NCBI Taxonomy" id="121627"/>
    <lineage>
        <taxon>Eukaryota</taxon>
        <taxon>Fungi</taxon>
        <taxon>Dikarya</taxon>
        <taxon>Ascomycota</taxon>
        <taxon>Pezizomycotina</taxon>
        <taxon>Eurotiomycetes</taxon>
        <taxon>Eurotiomycetidae</taxon>
        <taxon>Eurotiales</taxon>
        <taxon>Trichocomaceae</taxon>
        <taxon>Talaromyces</taxon>
        <taxon>Talaromyces sect. Islandici</taxon>
    </lineage>
</organism>
<accession>A0A7H8RDK3</accession>
<dbReference type="KEGG" id="trg:TRUGW13939_10972"/>
<dbReference type="RefSeq" id="XP_035349975.1">
    <property type="nucleotide sequence ID" value="XM_035494082.1"/>
</dbReference>
<dbReference type="EMBL" id="CP055903">
    <property type="protein sequence ID" value="QKX63801.1"/>
    <property type="molecule type" value="Genomic_DNA"/>
</dbReference>
<sequence>MIDYFYTRDYMVDDLDFSAASFKQLTESFIEDFCSVLETSTGLGPLPFHMMMYLLAHRMEISGLKLLAKDRVTRFLIDNMTLDIFPWSISAIYNTYNMNGDPVHELRDIAVQGTIDHRADLRRGNPMVLGNDLLDDMPEFTRDVLIAMMDREMEGDQGMTVYYSPSCWGTW</sequence>
<dbReference type="Proteomes" id="UP000509510">
    <property type="component" value="Chromosome VI"/>
</dbReference>
<reference evidence="2" key="1">
    <citation type="submission" date="2020-06" db="EMBL/GenBank/DDBJ databases">
        <title>A chromosome-scale genome assembly of Talaromyces rugulosus W13939.</title>
        <authorList>
            <person name="Wang B."/>
            <person name="Guo L."/>
            <person name="Ye K."/>
            <person name="Wang L."/>
        </authorList>
    </citation>
    <scope>NUCLEOTIDE SEQUENCE [LARGE SCALE GENOMIC DNA]</scope>
    <source>
        <strain evidence="2">W13939</strain>
    </source>
</reference>
<keyword evidence="2" id="KW-1185">Reference proteome</keyword>
<evidence type="ECO:0000313" key="2">
    <source>
        <dbReference type="Proteomes" id="UP000509510"/>
    </source>
</evidence>
<dbReference type="AlphaFoldDB" id="A0A7H8RDK3"/>
<protein>
    <recommendedName>
        <fullName evidence="3">BTB domain-containing protein</fullName>
    </recommendedName>
</protein>
<name>A0A7H8RDK3_TALRU</name>
<evidence type="ECO:0000313" key="1">
    <source>
        <dbReference type="EMBL" id="QKX63801.1"/>
    </source>
</evidence>